<keyword evidence="5 7" id="KW-0472">Membrane</keyword>
<dbReference type="GO" id="GO:0019706">
    <property type="term" value="F:protein-cysteine S-palmitoyltransferase activity"/>
    <property type="evidence" value="ECO:0007669"/>
    <property type="project" value="UniProtKB-EC"/>
</dbReference>
<evidence type="ECO:0000256" key="2">
    <source>
        <dbReference type="ARBA" id="ARBA00022679"/>
    </source>
</evidence>
<feature type="transmembrane region" description="Helical" evidence="7">
    <location>
        <begin position="175"/>
        <end position="203"/>
    </location>
</feature>
<comment type="similarity">
    <text evidence="7">Belongs to the DHHC palmitoyltransferase family.</text>
</comment>
<dbReference type="InterPro" id="IPR039859">
    <property type="entry name" value="PFA4/ZDH16/20/ERF2-like"/>
</dbReference>
<dbReference type="Proteomes" id="UP001620626">
    <property type="component" value="Unassembled WGS sequence"/>
</dbReference>
<comment type="caution">
    <text evidence="10">The sequence shown here is derived from an EMBL/GenBank/DDBJ whole genome shotgun (WGS) entry which is preliminary data.</text>
</comment>
<accession>A0ABD2LIB0</accession>
<feature type="transmembrane region" description="Helical" evidence="7">
    <location>
        <begin position="77"/>
        <end position="97"/>
    </location>
</feature>
<comment type="subcellular location">
    <subcellularLocation>
        <location evidence="1">Membrane</location>
        <topology evidence="1">Multi-pass membrane protein</topology>
    </subcellularLocation>
</comment>
<dbReference type="InterPro" id="IPR001594">
    <property type="entry name" value="Palmitoyltrfase_DHHC"/>
</dbReference>
<gene>
    <name evidence="10" type="ORF">niasHT_011383</name>
    <name evidence="9" type="ORF">niasHT_037737</name>
</gene>
<dbReference type="GO" id="GO:0016020">
    <property type="term" value="C:membrane"/>
    <property type="evidence" value="ECO:0007669"/>
    <property type="project" value="UniProtKB-SubCell"/>
</dbReference>
<name>A0ABD2LIB0_9BILA</name>
<keyword evidence="4 7" id="KW-1133">Transmembrane helix</keyword>
<feature type="domain" description="Palmitoyltransferase DHHC" evidence="8">
    <location>
        <begin position="127"/>
        <end position="268"/>
    </location>
</feature>
<protein>
    <recommendedName>
        <fullName evidence="7">Palmitoyltransferase</fullName>
        <ecNumber evidence="7">2.3.1.225</ecNumber>
    </recommendedName>
</protein>
<dbReference type="Pfam" id="PF01529">
    <property type="entry name" value="DHHC"/>
    <property type="match status" value="1"/>
</dbReference>
<organism evidence="10 11">
    <name type="scientific">Heterodera trifolii</name>
    <dbReference type="NCBI Taxonomy" id="157864"/>
    <lineage>
        <taxon>Eukaryota</taxon>
        <taxon>Metazoa</taxon>
        <taxon>Ecdysozoa</taxon>
        <taxon>Nematoda</taxon>
        <taxon>Chromadorea</taxon>
        <taxon>Rhabditida</taxon>
        <taxon>Tylenchina</taxon>
        <taxon>Tylenchomorpha</taxon>
        <taxon>Tylenchoidea</taxon>
        <taxon>Heteroderidae</taxon>
        <taxon>Heteroderinae</taxon>
        <taxon>Heterodera</taxon>
    </lineage>
</organism>
<dbReference type="AlphaFoldDB" id="A0ABD2LIB0"/>
<keyword evidence="3 7" id="KW-0812">Transmembrane</keyword>
<evidence type="ECO:0000313" key="10">
    <source>
        <dbReference type="EMBL" id="KAL3114947.1"/>
    </source>
</evidence>
<comment type="catalytic activity">
    <reaction evidence="7">
        <text>L-cysteinyl-[protein] + hexadecanoyl-CoA = S-hexadecanoyl-L-cysteinyl-[protein] + CoA</text>
        <dbReference type="Rhea" id="RHEA:36683"/>
        <dbReference type="Rhea" id="RHEA-COMP:10131"/>
        <dbReference type="Rhea" id="RHEA-COMP:11032"/>
        <dbReference type="ChEBI" id="CHEBI:29950"/>
        <dbReference type="ChEBI" id="CHEBI:57287"/>
        <dbReference type="ChEBI" id="CHEBI:57379"/>
        <dbReference type="ChEBI" id="CHEBI:74151"/>
        <dbReference type="EC" id="2.3.1.225"/>
    </reaction>
</comment>
<dbReference type="EMBL" id="JBICBT010001037">
    <property type="protein sequence ID" value="KAL3086611.1"/>
    <property type="molecule type" value="Genomic_DNA"/>
</dbReference>
<sequence length="271" mass="31150">MKILSHSVFASTSNGLSNFWNVFNTDDQDCDEWSADAEDKQFSNDYQWLHWGPISATLLVVFVGFSTSLVHVSWWDISTLSGALVFMLFLLWNYLVLRYLYVACLLGAGYSKIGWHPQDEEEWEYFRYCYRCLAFKAPRVHHCSKCNRCVLLMDHHCPWINNCVGQRNQIYFIKFLFVSIVGSVHAAVVLTSCLYQVIFFFMLQNPDSVQQHPLQSPPDLSISSFYLFIASIFAVGLSYGVIIAVGILLIVQLRSIYLDRTGIESLKDKMT</sequence>
<evidence type="ECO:0000313" key="9">
    <source>
        <dbReference type="EMBL" id="KAL3086611.1"/>
    </source>
</evidence>
<keyword evidence="6 7" id="KW-0012">Acyltransferase</keyword>
<evidence type="ECO:0000259" key="8">
    <source>
        <dbReference type="Pfam" id="PF01529"/>
    </source>
</evidence>
<keyword evidence="11" id="KW-1185">Reference proteome</keyword>
<evidence type="ECO:0000256" key="7">
    <source>
        <dbReference type="RuleBase" id="RU079119"/>
    </source>
</evidence>
<evidence type="ECO:0000256" key="5">
    <source>
        <dbReference type="ARBA" id="ARBA00023136"/>
    </source>
</evidence>
<dbReference type="EC" id="2.3.1.225" evidence="7"/>
<keyword evidence="2 7" id="KW-0808">Transferase</keyword>
<evidence type="ECO:0000256" key="1">
    <source>
        <dbReference type="ARBA" id="ARBA00004141"/>
    </source>
</evidence>
<evidence type="ECO:0000256" key="3">
    <source>
        <dbReference type="ARBA" id="ARBA00022692"/>
    </source>
</evidence>
<dbReference type="EMBL" id="JBICBT010000406">
    <property type="protein sequence ID" value="KAL3114947.1"/>
    <property type="molecule type" value="Genomic_DNA"/>
</dbReference>
<dbReference type="PROSITE" id="PS50216">
    <property type="entry name" value="DHHC"/>
    <property type="match status" value="1"/>
</dbReference>
<comment type="domain">
    <text evidence="7">The DHHC domain is required for palmitoyltransferase activity.</text>
</comment>
<feature type="transmembrane region" description="Helical" evidence="7">
    <location>
        <begin position="48"/>
        <end position="71"/>
    </location>
</feature>
<reference evidence="10 11" key="1">
    <citation type="submission" date="2024-10" db="EMBL/GenBank/DDBJ databases">
        <authorList>
            <person name="Kim D."/>
        </authorList>
    </citation>
    <scope>NUCLEOTIDE SEQUENCE [LARGE SCALE GENOMIC DNA]</scope>
    <source>
        <strain evidence="10">BH-2024</strain>
    </source>
</reference>
<evidence type="ECO:0000256" key="4">
    <source>
        <dbReference type="ARBA" id="ARBA00022989"/>
    </source>
</evidence>
<dbReference type="PANTHER" id="PTHR12246">
    <property type="entry name" value="PALMITOYLTRANSFERASE ZDHHC16"/>
    <property type="match status" value="1"/>
</dbReference>
<feature type="transmembrane region" description="Helical" evidence="7">
    <location>
        <begin position="223"/>
        <end position="251"/>
    </location>
</feature>
<evidence type="ECO:0000256" key="6">
    <source>
        <dbReference type="ARBA" id="ARBA00023315"/>
    </source>
</evidence>
<evidence type="ECO:0000313" key="11">
    <source>
        <dbReference type="Proteomes" id="UP001620626"/>
    </source>
</evidence>
<proteinExistence type="inferred from homology"/>